<dbReference type="Proteomes" id="UP000007374">
    <property type="component" value="Unassembled WGS sequence"/>
</dbReference>
<evidence type="ECO:0000256" key="3">
    <source>
        <dbReference type="ARBA" id="ARBA00022679"/>
    </source>
</evidence>
<dbReference type="GO" id="GO:0016779">
    <property type="term" value="F:nucleotidyltransferase activity"/>
    <property type="evidence" value="ECO:0007669"/>
    <property type="project" value="UniProtKB-KW"/>
</dbReference>
<dbReference type="Pfam" id="PF13362">
    <property type="entry name" value="Toprim_3"/>
    <property type="match status" value="1"/>
</dbReference>
<dbReference type="InterPro" id="IPR006171">
    <property type="entry name" value="TOPRIM_dom"/>
</dbReference>
<dbReference type="GO" id="GO:0000428">
    <property type="term" value="C:DNA-directed RNA polymerase complex"/>
    <property type="evidence" value="ECO:0007669"/>
    <property type="project" value="UniProtKB-KW"/>
</dbReference>
<evidence type="ECO:0000256" key="5">
    <source>
        <dbReference type="ARBA" id="ARBA00022705"/>
    </source>
</evidence>
<accession>K2NZG1</accession>
<keyword evidence="6" id="KW-0804">Transcription</keyword>
<dbReference type="GO" id="GO:0003677">
    <property type="term" value="F:DNA binding"/>
    <property type="evidence" value="ECO:0007669"/>
    <property type="project" value="InterPro"/>
</dbReference>
<keyword evidence="4" id="KW-0548">Nucleotidyltransferase</keyword>
<dbReference type="InterPro" id="IPR034154">
    <property type="entry name" value="TOPRIM_DnaG/twinkle"/>
</dbReference>
<dbReference type="AlphaFoldDB" id="K2NZG1"/>
<dbReference type="eggNOG" id="COG4643">
    <property type="taxonomic scope" value="Bacteria"/>
</dbReference>
<dbReference type="InterPro" id="IPR055570">
    <property type="entry name" value="DUF7146"/>
</dbReference>
<gene>
    <name evidence="9" type="ORF">NA8A_04763</name>
</gene>
<feature type="domain" description="DUF7146" evidence="8">
    <location>
        <begin position="139"/>
        <end position="242"/>
    </location>
</feature>
<dbReference type="GO" id="GO:0008270">
    <property type="term" value="F:zinc ion binding"/>
    <property type="evidence" value="ECO:0007669"/>
    <property type="project" value="InterPro"/>
</dbReference>
<keyword evidence="1" id="KW-0240">DNA-directed RNA polymerase</keyword>
<sequence>MTHAPEAPTIDMGEIRKRLEDDILQLARALVPDGRRNGDYWIGRNPARADKHGGSFWIRIKEPKGIWKDEATGATGDVIKLVQYAQGLSDYSVTRRWCLRYLGIQPGAPAPTKEEQARLEARRRADEKRRAAEEAAITAKRRKAALGLWLQARPIDTGEGFEGSVLDRYWRGARGLDMRGKPVSGALRFAAEHDYRTADGELIARPCLIAHLTGPDGTCWGIHRTWLEPDGRDKALFPDPKQNKPRKIWPAGWRGAVIRISKGGDNLTPEQAVKRGKACPLIICEGIEDGLTLALALPSHRVWAACTLGNIGLVPIMDCVSEIIVAADNDWNKPEAQRALAQGLEQLRASGRPVRVARSPRGKDFNDLVKGE</sequence>
<protein>
    <submittedName>
        <fullName evidence="9">Uncharacterized protein</fullName>
    </submittedName>
</protein>
<dbReference type="OrthoDB" id="9811157at2"/>
<dbReference type="GO" id="GO:1990077">
    <property type="term" value="C:primosome complex"/>
    <property type="evidence" value="ECO:0007669"/>
    <property type="project" value="UniProtKB-KW"/>
</dbReference>
<keyword evidence="3" id="KW-0808">Transferase</keyword>
<dbReference type="Pfam" id="PF23639">
    <property type="entry name" value="DUF7146"/>
    <property type="match status" value="1"/>
</dbReference>
<evidence type="ECO:0000256" key="6">
    <source>
        <dbReference type="ARBA" id="ARBA00023163"/>
    </source>
</evidence>
<feature type="domain" description="Toprim" evidence="7">
    <location>
        <begin position="281"/>
        <end position="369"/>
    </location>
</feature>
<proteinExistence type="predicted"/>
<keyword evidence="10" id="KW-1185">Reference proteome</keyword>
<dbReference type="PATRIC" id="fig|1231190.3.peg.996"/>
<dbReference type="Gene3D" id="3.40.1360.10">
    <property type="match status" value="1"/>
</dbReference>
<name>K2NZG1_9HYPH</name>
<dbReference type="InterPro" id="IPR036977">
    <property type="entry name" value="DNA_primase_Znf_CHC2"/>
</dbReference>
<dbReference type="SUPFAM" id="SSF57783">
    <property type="entry name" value="Zinc beta-ribbon"/>
    <property type="match status" value="1"/>
</dbReference>
<dbReference type="GO" id="GO:0006269">
    <property type="term" value="P:DNA replication, synthesis of primer"/>
    <property type="evidence" value="ECO:0007669"/>
    <property type="project" value="UniProtKB-KW"/>
</dbReference>
<organism evidence="9 10">
    <name type="scientific">Nitratireductor indicus C115</name>
    <dbReference type="NCBI Taxonomy" id="1231190"/>
    <lineage>
        <taxon>Bacteria</taxon>
        <taxon>Pseudomonadati</taxon>
        <taxon>Pseudomonadota</taxon>
        <taxon>Alphaproteobacteria</taxon>
        <taxon>Hyphomicrobiales</taxon>
        <taxon>Phyllobacteriaceae</taxon>
        <taxon>Nitratireductor</taxon>
    </lineage>
</organism>
<dbReference type="RefSeq" id="WP_009449504.1">
    <property type="nucleotide sequence ID" value="NZ_AMSI01000003.1"/>
</dbReference>
<dbReference type="CDD" id="cd01029">
    <property type="entry name" value="TOPRIM_primases"/>
    <property type="match status" value="1"/>
</dbReference>
<comment type="caution">
    <text evidence="9">The sequence shown here is derived from an EMBL/GenBank/DDBJ whole genome shotgun (WGS) entry which is preliminary data.</text>
</comment>
<evidence type="ECO:0000256" key="4">
    <source>
        <dbReference type="ARBA" id="ARBA00022695"/>
    </source>
</evidence>
<evidence type="ECO:0000259" key="8">
    <source>
        <dbReference type="Pfam" id="PF23639"/>
    </source>
</evidence>
<evidence type="ECO:0000313" key="9">
    <source>
        <dbReference type="EMBL" id="EKF43314.1"/>
    </source>
</evidence>
<keyword evidence="2" id="KW-0639">Primosome</keyword>
<dbReference type="STRING" id="721133.SAMN05216176_101353"/>
<evidence type="ECO:0000259" key="7">
    <source>
        <dbReference type="Pfam" id="PF13362"/>
    </source>
</evidence>
<dbReference type="Gene3D" id="3.90.580.10">
    <property type="entry name" value="Zinc finger, CHC2-type domain"/>
    <property type="match status" value="1"/>
</dbReference>
<evidence type="ECO:0000256" key="2">
    <source>
        <dbReference type="ARBA" id="ARBA00022515"/>
    </source>
</evidence>
<dbReference type="EMBL" id="AMSI01000003">
    <property type="protein sequence ID" value="EKF43314.1"/>
    <property type="molecule type" value="Genomic_DNA"/>
</dbReference>
<keyword evidence="5" id="KW-0235">DNA replication</keyword>
<evidence type="ECO:0000256" key="1">
    <source>
        <dbReference type="ARBA" id="ARBA00022478"/>
    </source>
</evidence>
<reference evidence="9 10" key="1">
    <citation type="journal article" date="2012" name="J. Bacteriol.">
        <title>Genome Sequence of Nitratireductor indicus Type Strain C115.</title>
        <authorList>
            <person name="Lai Q."/>
            <person name="Li G."/>
            <person name="Yu Z."/>
            <person name="Shao Z."/>
        </authorList>
    </citation>
    <scope>NUCLEOTIDE SEQUENCE [LARGE SCALE GENOMIC DNA]</scope>
    <source>
        <strain evidence="9 10">C115</strain>
    </source>
</reference>
<evidence type="ECO:0000313" key="10">
    <source>
        <dbReference type="Proteomes" id="UP000007374"/>
    </source>
</evidence>